<comment type="caution">
    <text evidence="1">The sequence shown here is derived from an EMBL/GenBank/DDBJ whole genome shotgun (WGS) entry which is preliminary data.</text>
</comment>
<dbReference type="GO" id="GO:0005975">
    <property type="term" value="P:carbohydrate metabolic process"/>
    <property type="evidence" value="ECO:0007669"/>
    <property type="project" value="InterPro"/>
</dbReference>
<evidence type="ECO:0008006" key="3">
    <source>
        <dbReference type="Google" id="ProtNLM"/>
    </source>
</evidence>
<gene>
    <name evidence="1" type="ORF">DW888_07030</name>
</gene>
<name>A0A413VRZ3_9BACE</name>
<dbReference type="RefSeq" id="WP_122201166.1">
    <property type="nucleotide sequence ID" value="NZ_CABJFV010000004.1"/>
</dbReference>
<dbReference type="SUPFAM" id="SSF48208">
    <property type="entry name" value="Six-hairpin glycosidases"/>
    <property type="match status" value="1"/>
</dbReference>
<dbReference type="InterPro" id="IPR012341">
    <property type="entry name" value="6hp_glycosidase-like_sf"/>
</dbReference>
<dbReference type="Gene3D" id="1.50.10.10">
    <property type="match status" value="1"/>
</dbReference>
<proteinExistence type="predicted"/>
<dbReference type="AlphaFoldDB" id="A0A413VRZ3"/>
<sequence>MQWNRPFPGWRSIFGGTMYGWHERVKEEAKYYIDSQVTKSDKILPKADPSLLLTGQHPDSRFYGVGRIEQDQSFYNMQSQFFDQLIEEYRWTNDSALISFLRPTLELHLQWQEECFDPDGDGVYESYLNSWPTDSQWYNGGGSAEETSYAYRGHLAARDMALQAKDNSSAQYHDKMLKRIKDGFQKKLWIRGKGHSGAYREQGGHERLHENPWLYSIFLPVDAGLTSPLQNLESVYYSEWALQNDKMPGGGRQVWNSNWLPGIWSVRERWPGDNYHLALSYFQAGLPGDGWDIMKGTFMHSAFDHTVPGNLGAIQGGIDFGDCVHTFTRTLVSGLFGYRPDYPNNRVVFAPQFPPEWDMASISLPDFGVVFTAKGNQLNYSLELKSKADMELLLPVNSSNISGVSINGANTKWEVFPGIGCSIVKLQCRHSDKVDVVITLEDRAVYVPVETRELNAGQKNIFKLEDVQIKDIFDPQGVFETIRINKGTFVTKTAFNEGYHTVVASIKKGKLPQWRVFRIKVNDPDKDRERANLSVDEIPDTASWKTYDISAYYNADVRTVYQQEYLSPRPNTVSARLGTDGYSPWTFPYWQCSPPAISFDKVVHLKTEKNELLTTQGVPFCWNTNSNNILFTSLWDNYPAQKSISVGNAGEALHFLVCGTTNVMQCQIANAVIYINYADGGRDSLELIPPVNYWNLSVINPNTSIPGQGVRSYYTAEMDRFCLPEKMPQIVELGENCTAMLLNRRLRKGVEVESISLETLSQEVVVGLMAVTMMNPDK</sequence>
<protein>
    <recommendedName>
        <fullName evidence="3">DUF4450 domain-containing protein</fullName>
    </recommendedName>
</protein>
<evidence type="ECO:0000313" key="1">
    <source>
        <dbReference type="EMBL" id="RHB36385.1"/>
    </source>
</evidence>
<dbReference type="EMBL" id="QSGO01000004">
    <property type="protein sequence ID" value="RHB36385.1"/>
    <property type="molecule type" value="Genomic_DNA"/>
</dbReference>
<accession>A0A413VRZ3</accession>
<dbReference type="InterPro" id="IPR008928">
    <property type="entry name" value="6-hairpin_glycosidase_sf"/>
</dbReference>
<dbReference type="Proteomes" id="UP000284379">
    <property type="component" value="Unassembled WGS sequence"/>
</dbReference>
<reference evidence="1 2" key="1">
    <citation type="submission" date="2018-08" db="EMBL/GenBank/DDBJ databases">
        <title>A genome reference for cultivated species of the human gut microbiota.</title>
        <authorList>
            <person name="Zou Y."/>
            <person name="Xue W."/>
            <person name="Luo G."/>
        </authorList>
    </citation>
    <scope>NUCLEOTIDE SEQUENCE [LARGE SCALE GENOMIC DNA]</scope>
    <source>
        <strain evidence="1 2">AM40-30BH</strain>
    </source>
</reference>
<organism evidence="1 2">
    <name type="scientific">Bacteroides nordii</name>
    <dbReference type="NCBI Taxonomy" id="291645"/>
    <lineage>
        <taxon>Bacteria</taxon>
        <taxon>Pseudomonadati</taxon>
        <taxon>Bacteroidota</taxon>
        <taxon>Bacteroidia</taxon>
        <taxon>Bacteroidales</taxon>
        <taxon>Bacteroidaceae</taxon>
        <taxon>Bacteroides</taxon>
    </lineage>
</organism>
<evidence type="ECO:0000313" key="2">
    <source>
        <dbReference type="Proteomes" id="UP000284379"/>
    </source>
</evidence>